<comment type="caution">
    <text evidence="1">The sequence shown here is derived from an EMBL/GenBank/DDBJ whole genome shotgun (WGS) entry which is preliminary data.</text>
</comment>
<accession>A0AAN7UUS1</accession>
<evidence type="ECO:0000313" key="1">
    <source>
        <dbReference type="EMBL" id="KAK5633603.1"/>
    </source>
</evidence>
<dbReference type="AlphaFoldDB" id="A0AAN7UUS1"/>
<sequence length="65" mass="7535">MPRAADFPEHILPLEFSVARLRAPREKEEPPNIRINSSEPCRVTKDTNIPRFAKFTTLVIQVFSR</sequence>
<dbReference type="Proteomes" id="UP001305414">
    <property type="component" value="Unassembled WGS sequence"/>
</dbReference>
<name>A0AAN7UUS1_9PEZI</name>
<reference evidence="1 2" key="1">
    <citation type="submission" date="2023-10" db="EMBL/GenBank/DDBJ databases">
        <title>Draft genome sequence of Xylaria bambusicola isolate GMP-LS, the root and basal stem rot pathogen of sugarcane in Indonesia.</title>
        <authorList>
            <person name="Selvaraj P."/>
            <person name="Muralishankar V."/>
            <person name="Muruganantham S."/>
            <person name="Sp S."/>
            <person name="Haryani S."/>
            <person name="Lau K.J.X."/>
            <person name="Naqvi N.I."/>
        </authorList>
    </citation>
    <scope>NUCLEOTIDE SEQUENCE [LARGE SCALE GENOMIC DNA]</scope>
    <source>
        <strain evidence="1">GMP-LS</strain>
    </source>
</reference>
<gene>
    <name evidence="1" type="ORF">RRF57_009317</name>
</gene>
<evidence type="ECO:0000313" key="2">
    <source>
        <dbReference type="Proteomes" id="UP001305414"/>
    </source>
</evidence>
<organism evidence="1 2">
    <name type="scientific">Xylaria bambusicola</name>
    <dbReference type="NCBI Taxonomy" id="326684"/>
    <lineage>
        <taxon>Eukaryota</taxon>
        <taxon>Fungi</taxon>
        <taxon>Dikarya</taxon>
        <taxon>Ascomycota</taxon>
        <taxon>Pezizomycotina</taxon>
        <taxon>Sordariomycetes</taxon>
        <taxon>Xylariomycetidae</taxon>
        <taxon>Xylariales</taxon>
        <taxon>Xylariaceae</taxon>
        <taxon>Xylaria</taxon>
    </lineage>
</organism>
<dbReference type="EMBL" id="JAWHQM010000034">
    <property type="protein sequence ID" value="KAK5633603.1"/>
    <property type="molecule type" value="Genomic_DNA"/>
</dbReference>
<proteinExistence type="predicted"/>
<protein>
    <submittedName>
        <fullName evidence="1">Uncharacterized protein</fullName>
    </submittedName>
</protein>
<keyword evidence="2" id="KW-1185">Reference proteome</keyword>